<reference evidence="2" key="1">
    <citation type="submission" date="2017-04" db="EMBL/GenBank/DDBJ databases">
        <authorList>
            <person name="Varghese N."/>
            <person name="Submissions S."/>
        </authorList>
    </citation>
    <scope>NUCLEOTIDE SEQUENCE [LARGE SCALE GENOMIC DNA]</scope>
    <source>
        <strain evidence="2">UI2</strain>
    </source>
</reference>
<evidence type="ECO:0000313" key="2">
    <source>
        <dbReference type="Proteomes" id="UP000194469"/>
    </source>
</evidence>
<name>A0A1Y6FQA1_9SPHN</name>
<sequence>MATHVYESQVGGDVRISQRLCGVKVTRLAYSRADLTPYRSVRLTVA</sequence>
<evidence type="ECO:0000313" key="1">
    <source>
        <dbReference type="EMBL" id="SMQ76436.1"/>
    </source>
</evidence>
<protein>
    <submittedName>
        <fullName evidence="1">Uncharacterized protein</fullName>
    </submittedName>
</protein>
<accession>A0A1Y6FQA1</accession>
<organism evidence="1 2">
    <name type="scientific">Sphingopyxis terrae subsp. ummariensis</name>
    <dbReference type="NCBI Taxonomy" id="429001"/>
    <lineage>
        <taxon>Bacteria</taxon>
        <taxon>Pseudomonadati</taxon>
        <taxon>Pseudomonadota</taxon>
        <taxon>Alphaproteobacteria</taxon>
        <taxon>Sphingomonadales</taxon>
        <taxon>Sphingomonadaceae</taxon>
        <taxon>Sphingopyxis</taxon>
    </lineage>
</organism>
<keyword evidence="2" id="KW-1185">Reference proteome</keyword>
<dbReference type="AlphaFoldDB" id="A0A1Y6FQA1"/>
<dbReference type="EMBL" id="FXWL01000002">
    <property type="protein sequence ID" value="SMQ76436.1"/>
    <property type="molecule type" value="Genomic_DNA"/>
</dbReference>
<dbReference type="Proteomes" id="UP000194469">
    <property type="component" value="Unassembled WGS sequence"/>
</dbReference>
<gene>
    <name evidence="1" type="ORF">SAMN06295984_1875</name>
</gene>
<proteinExistence type="predicted"/>